<comment type="caution">
    <text evidence="2">The sequence shown here is derived from an EMBL/GenBank/DDBJ whole genome shotgun (WGS) entry which is preliminary data.</text>
</comment>
<proteinExistence type="predicted"/>
<accession>A0ABV5YQC1</accession>
<dbReference type="EMBL" id="JBHLZP010000357">
    <property type="protein sequence ID" value="MFB9837238.1"/>
    <property type="molecule type" value="Genomic_DNA"/>
</dbReference>
<dbReference type="InterPro" id="IPR029082">
    <property type="entry name" value="Imm35"/>
</dbReference>
<gene>
    <name evidence="2" type="ORF">ACFFNX_34200</name>
</gene>
<organism evidence="2 3">
    <name type="scientific">Actinoallomurus acaciae</name>
    <dbReference type="NCBI Taxonomy" id="502577"/>
    <lineage>
        <taxon>Bacteria</taxon>
        <taxon>Bacillati</taxon>
        <taxon>Actinomycetota</taxon>
        <taxon>Actinomycetes</taxon>
        <taxon>Streptosporangiales</taxon>
        <taxon>Thermomonosporaceae</taxon>
        <taxon>Actinoallomurus</taxon>
    </lineage>
</organism>
<protein>
    <submittedName>
        <fullName evidence="2">YrhB domain-containing protein</fullName>
    </submittedName>
</protein>
<sequence length="102" mass="11296">MISKDDAARVVQEFLDRTYRRDSGHPAVVIAESATVEKPYGWLFVYNTAEALRTGGPGLVGNGPLLVRREDGKIVQFSSFYTSESALEAYEEDPGRFRATGH</sequence>
<dbReference type="Proteomes" id="UP001589627">
    <property type="component" value="Unassembled WGS sequence"/>
</dbReference>
<feature type="domain" description="Immunity protein 35" evidence="1">
    <location>
        <begin position="6"/>
        <end position="93"/>
    </location>
</feature>
<evidence type="ECO:0000313" key="3">
    <source>
        <dbReference type="Proteomes" id="UP001589627"/>
    </source>
</evidence>
<reference evidence="2 3" key="1">
    <citation type="submission" date="2024-09" db="EMBL/GenBank/DDBJ databases">
        <authorList>
            <person name="Sun Q."/>
            <person name="Mori K."/>
        </authorList>
    </citation>
    <scope>NUCLEOTIDE SEQUENCE [LARGE SCALE GENOMIC DNA]</scope>
    <source>
        <strain evidence="2 3">TBRC 0563</strain>
    </source>
</reference>
<dbReference type="RefSeq" id="WP_378210044.1">
    <property type="nucleotide sequence ID" value="NZ_JBHLZP010000357.1"/>
</dbReference>
<dbReference type="Pfam" id="PF15567">
    <property type="entry name" value="Imm35"/>
    <property type="match status" value="1"/>
</dbReference>
<evidence type="ECO:0000259" key="1">
    <source>
        <dbReference type="Pfam" id="PF15567"/>
    </source>
</evidence>
<keyword evidence="3" id="KW-1185">Reference proteome</keyword>
<name>A0ABV5YQC1_9ACTN</name>
<evidence type="ECO:0000313" key="2">
    <source>
        <dbReference type="EMBL" id="MFB9837238.1"/>
    </source>
</evidence>